<evidence type="ECO:0000256" key="1">
    <source>
        <dbReference type="ARBA" id="ARBA00008535"/>
    </source>
</evidence>
<dbReference type="InterPro" id="IPR045058">
    <property type="entry name" value="GIMA/IAN/Toc"/>
</dbReference>
<comment type="similarity">
    <text evidence="1">Belongs to the TRAFAC class TrmE-Era-EngA-EngB-Septin-like GTPase superfamily. AIG1/Toc34/Toc159-like paraseptin GTPase family. IAN subfamily.</text>
</comment>
<evidence type="ECO:0000256" key="2">
    <source>
        <dbReference type="ARBA" id="ARBA00022741"/>
    </source>
</evidence>
<evidence type="ECO:0000256" key="3">
    <source>
        <dbReference type="ARBA" id="ARBA00023134"/>
    </source>
</evidence>
<evidence type="ECO:0000256" key="4">
    <source>
        <dbReference type="SAM" id="Coils"/>
    </source>
</evidence>
<dbReference type="InterPro" id="IPR006703">
    <property type="entry name" value="G_AIG1"/>
</dbReference>
<dbReference type="AlphaFoldDB" id="A0A665TBJ0"/>
<reference evidence="6" key="2">
    <citation type="submission" date="2025-08" db="UniProtKB">
        <authorList>
            <consortium name="Ensembl"/>
        </authorList>
    </citation>
    <scope>IDENTIFICATION</scope>
</reference>
<evidence type="ECO:0000313" key="7">
    <source>
        <dbReference type="Proteomes" id="UP000472264"/>
    </source>
</evidence>
<keyword evidence="2" id="KW-0547">Nucleotide-binding</keyword>
<dbReference type="Pfam" id="PF04548">
    <property type="entry name" value="AIG1"/>
    <property type="match status" value="1"/>
</dbReference>
<dbReference type="Ensembl" id="ENSENLT00000007593.1">
    <property type="protein sequence ID" value="ENSENLP00000007279.1"/>
    <property type="gene ID" value="ENSENLG00000003499.1"/>
</dbReference>
<dbReference type="InterPro" id="IPR027417">
    <property type="entry name" value="P-loop_NTPase"/>
</dbReference>
<accession>A0A665TBJ0</accession>
<dbReference type="CDD" id="cd01852">
    <property type="entry name" value="AIG1"/>
    <property type="match status" value="1"/>
</dbReference>
<feature type="coiled-coil region" evidence="4">
    <location>
        <begin position="209"/>
        <end position="236"/>
    </location>
</feature>
<reference evidence="6" key="1">
    <citation type="submission" date="2021-04" db="EMBL/GenBank/DDBJ databases">
        <authorList>
            <consortium name="Wellcome Sanger Institute Data Sharing"/>
        </authorList>
    </citation>
    <scope>NUCLEOTIDE SEQUENCE [LARGE SCALE GENOMIC DNA]</scope>
</reference>
<dbReference type="FunFam" id="3.40.50.300:FF:000366">
    <property type="entry name" value="GTPase, IMAP family member 2"/>
    <property type="match status" value="1"/>
</dbReference>
<dbReference type="PANTHER" id="PTHR10903">
    <property type="entry name" value="GTPASE, IMAP FAMILY MEMBER-RELATED"/>
    <property type="match status" value="1"/>
</dbReference>
<protein>
    <submittedName>
        <fullName evidence="6">GTPase IMAP family member 7-like</fullName>
    </submittedName>
</protein>
<name>A0A665TBJ0_ECHNA</name>
<dbReference type="PANTHER" id="PTHR10903:SF112">
    <property type="entry name" value="SI:CH211-113E8.5"/>
    <property type="match status" value="1"/>
</dbReference>
<dbReference type="RefSeq" id="XP_029349944.1">
    <property type="nucleotide sequence ID" value="XM_029494084.1"/>
</dbReference>
<organism evidence="6 7">
    <name type="scientific">Echeneis naucrates</name>
    <name type="common">Live sharksucker</name>
    <dbReference type="NCBI Taxonomy" id="173247"/>
    <lineage>
        <taxon>Eukaryota</taxon>
        <taxon>Metazoa</taxon>
        <taxon>Chordata</taxon>
        <taxon>Craniata</taxon>
        <taxon>Vertebrata</taxon>
        <taxon>Euteleostomi</taxon>
        <taxon>Actinopterygii</taxon>
        <taxon>Neopterygii</taxon>
        <taxon>Teleostei</taxon>
        <taxon>Neoteleostei</taxon>
        <taxon>Acanthomorphata</taxon>
        <taxon>Carangaria</taxon>
        <taxon>Carangiformes</taxon>
        <taxon>Echeneidae</taxon>
        <taxon>Echeneis</taxon>
    </lineage>
</organism>
<dbReference type="GO" id="GO:0005525">
    <property type="term" value="F:GTP binding"/>
    <property type="evidence" value="ECO:0007669"/>
    <property type="project" value="UniProtKB-KW"/>
</dbReference>
<proteinExistence type="inferred from homology"/>
<evidence type="ECO:0000259" key="5">
    <source>
        <dbReference type="PROSITE" id="PS51720"/>
    </source>
</evidence>
<keyword evidence="7" id="KW-1185">Reference proteome</keyword>
<keyword evidence="3" id="KW-0342">GTP-binding</keyword>
<dbReference type="Gene3D" id="3.40.50.300">
    <property type="entry name" value="P-loop containing nucleotide triphosphate hydrolases"/>
    <property type="match status" value="1"/>
</dbReference>
<evidence type="ECO:0000313" key="6">
    <source>
        <dbReference type="Ensembl" id="ENSENLP00000007279.1"/>
    </source>
</evidence>
<dbReference type="SUPFAM" id="SSF52540">
    <property type="entry name" value="P-loop containing nucleoside triphosphate hydrolases"/>
    <property type="match status" value="1"/>
</dbReference>
<dbReference type="GeneID" id="115035999"/>
<gene>
    <name evidence="6" type="primary">LOC115035999</name>
</gene>
<dbReference type="PROSITE" id="PS51720">
    <property type="entry name" value="G_AIG1"/>
    <property type="match status" value="1"/>
</dbReference>
<reference evidence="6" key="3">
    <citation type="submission" date="2025-09" db="UniProtKB">
        <authorList>
            <consortium name="Ensembl"/>
        </authorList>
    </citation>
    <scope>IDENTIFICATION</scope>
</reference>
<keyword evidence="4" id="KW-0175">Coiled coil</keyword>
<dbReference type="Proteomes" id="UP000472264">
    <property type="component" value="Chromosome 22"/>
</dbReference>
<dbReference type="OMA" id="IEVCHGR"/>
<sequence>MSWVNVAESQTKKKKKKGDELRIILVGKTGAGKSAAGNTILGSEVFQSQLSSSSWTYQSKRAEGEVRGQKVVVIDTPGLFDTNFTQDEVLKRIETCISLSAPGPHAFLLVLRLGRFTQEEKDAIKTIQNTFGEEVVKHSLVLFTHGDKLKKQTIESFVSKSAELKELIEVCHGRYHVFNNQVNNPNQTDQLLEKVSRMILENDGGYYTVKMFRKAKKASKAEAKRLSRELKDTEQQRRRNLMTEIAREMNLTEERKHSKCDLQ</sequence>
<feature type="domain" description="AIG1-type G" evidence="5">
    <location>
        <begin position="18"/>
        <end position="216"/>
    </location>
</feature>